<evidence type="ECO:0000313" key="2">
    <source>
        <dbReference type="EMBL" id="QTH19648.1"/>
    </source>
</evidence>
<dbReference type="Proteomes" id="UP000664914">
    <property type="component" value="Chromosome"/>
</dbReference>
<reference evidence="2" key="1">
    <citation type="submission" date="2020-07" db="EMBL/GenBank/DDBJ databases">
        <authorList>
            <person name="Camacho E."/>
        </authorList>
    </citation>
    <scope>NUCLEOTIDE SEQUENCE</scope>
    <source>
        <strain evidence="2">MPO218</strain>
    </source>
</reference>
<dbReference type="RefSeq" id="WP_208631630.1">
    <property type="nucleotide sequence ID" value="NZ_CP059319.1"/>
</dbReference>
<reference evidence="2" key="2">
    <citation type="submission" date="2021-04" db="EMBL/GenBank/DDBJ databases">
        <title>Isolation and genomic analysis of the ibuprofen-degrading bacterium Sphingomonas strain MPO218.</title>
        <authorList>
            <person name="Aulestia M."/>
            <person name="Flores A."/>
            <person name="Mangas E.L."/>
            <person name="Perez-Pulido A.J."/>
            <person name="Santero E."/>
            <person name="Camacho E.M."/>
        </authorList>
    </citation>
    <scope>NUCLEOTIDE SEQUENCE</scope>
    <source>
        <strain evidence="2">MPO218</strain>
    </source>
</reference>
<accession>A0A975HBX8</accession>
<gene>
    <name evidence="2" type="ORF">HRJ34_14830</name>
</gene>
<proteinExistence type="predicted"/>
<evidence type="ECO:0000313" key="3">
    <source>
        <dbReference type="Proteomes" id="UP000664914"/>
    </source>
</evidence>
<feature type="compositionally biased region" description="Basic and acidic residues" evidence="1">
    <location>
        <begin position="1"/>
        <end position="12"/>
    </location>
</feature>
<dbReference type="AlphaFoldDB" id="A0A975HBX8"/>
<sequence length="254" mass="28362">MTGEKASKDQRAADGGTRNMDISDEMVARLERGWTTVERERQRQAKLLESDQAYRDAERNRDEAVHAIEKGEWWKADIDDARLGPTPEQMGKAPYAEVEIEAPGQTDRKFTALQNVTVSRIVQLNRRGVIDDDCFAACHWYQRRFMDAGLAVAAATAAFDERLGGDGPVYGHMPRSEAAALARHDFRYARSFIPGDIVNLFDGVVLSEWTIKDAARATRCRFANAVAAFRHGAFLLHGGIAHLLPVRDPQKNHG</sequence>
<dbReference type="EMBL" id="CP059319">
    <property type="protein sequence ID" value="QTH19648.1"/>
    <property type="molecule type" value="Genomic_DNA"/>
</dbReference>
<protein>
    <submittedName>
        <fullName evidence="2">Uncharacterized protein</fullName>
    </submittedName>
</protein>
<organism evidence="2 3">
    <name type="scientific">Rhizorhabdus wittichii</name>
    <dbReference type="NCBI Taxonomy" id="160791"/>
    <lineage>
        <taxon>Bacteria</taxon>
        <taxon>Pseudomonadati</taxon>
        <taxon>Pseudomonadota</taxon>
        <taxon>Alphaproteobacteria</taxon>
        <taxon>Sphingomonadales</taxon>
        <taxon>Sphingomonadaceae</taxon>
        <taxon>Rhizorhabdus</taxon>
    </lineage>
</organism>
<feature type="region of interest" description="Disordered" evidence="1">
    <location>
        <begin position="1"/>
        <end position="24"/>
    </location>
</feature>
<name>A0A975HBX8_9SPHN</name>
<evidence type="ECO:0000256" key="1">
    <source>
        <dbReference type="SAM" id="MobiDB-lite"/>
    </source>
</evidence>